<evidence type="ECO:0000256" key="2">
    <source>
        <dbReference type="ARBA" id="ARBA00006171"/>
    </source>
</evidence>
<keyword evidence="3" id="KW-0479">Metal-binding</keyword>
<dbReference type="FunFam" id="1.10.150.240:FF:000001">
    <property type="entry name" value="Haloacid dehalogenase-like hydrolase domain"/>
    <property type="match status" value="1"/>
</dbReference>
<evidence type="ECO:0000256" key="1">
    <source>
        <dbReference type="ARBA" id="ARBA00001946"/>
    </source>
</evidence>
<evidence type="ECO:0000256" key="8">
    <source>
        <dbReference type="ARBA" id="ARBA00083904"/>
    </source>
</evidence>
<comment type="similarity">
    <text evidence="2">Belongs to the HAD-like hydrolase superfamily. CbbY/CbbZ/Gph/YieH family.</text>
</comment>
<keyword evidence="11" id="KW-1185">Reference proteome</keyword>
<dbReference type="Gene3D" id="3.40.50.1000">
    <property type="entry name" value="HAD superfamily/HAD-like"/>
    <property type="match status" value="1"/>
</dbReference>
<accession>A0ABD0SGP0</accession>
<evidence type="ECO:0000256" key="7">
    <source>
        <dbReference type="ARBA" id="ARBA00066578"/>
    </source>
</evidence>
<comment type="caution">
    <text evidence="9">The sequence shown here is derived from an EMBL/GenBank/DDBJ whole genome shotgun (WGS) entry which is preliminary data.</text>
</comment>
<protein>
    <recommendedName>
        <fullName evidence="7">pseudouridine 5'-phosphatase</fullName>
        <ecNumber evidence="7">3.1.3.96</ecNumber>
    </recommendedName>
    <alternativeName>
        <fullName evidence="8">Pseudouridine-5'-monophosphatase</fullName>
    </alternativeName>
</protein>
<evidence type="ECO:0000256" key="6">
    <source>
        <dbReference type="ARBA" id="ARBA00052504"/>
    </source>
</evidence>
<evidence type="ECO:0000313" key="12">
    <source>
        <dbReference type="Proteomes" id="UP001549921"/>
    </source>
</evidence>
<organism evidence="9 12">
    <name type="scientific">Loxostege sticticalis</name>
    <name type="common">Beet webworm moth</name>
    <dbReference type="NCBI Taxonomy" id="481309"/>
    <lineage>
        <taxon>Eukaryota</taxon>
        <taxon>Metazoa</taxon>
        <taxon>Ecdysozoa</taxon>
        <taxon>Arthropoda</taxon>
        <taxon>Hexapoda</taxon>
        <taxon>Insecta</taxon>
        <taxon>Pterygota</taxon>
        <taxon>Neoptera</taxon>
        <taxon>Endopterygota</taxon>
        <taxon>Lepidoptera</taxon>
        <taxon>Glossata</taxon>
        <taxon>Ditrysia</taxon>
        <taxon>Pyraloidea</taxon>
        <taxon>Crambidae</taxon>
        <taxon>Pyraustinae</taxon>
        <taxon>Loxostege</taxon>
    </lineage>
</organism>
<dbReference type="GO" id="GO:1990738">
    <property type="term" value="F:pseudouridine 5'-phosphatase activity"/>
    <property type="evidence" value="ECO:0007669"/>
    <property type="project" value="UniProtKB-EC"/>
</dbReference>
<keyword evidence="5" id="KW-0460">Magnesium</keyword>
<dbReference type="FunFam" id="3.40.50.1000:FF:000055">
    <property type="entry name" value="Haloacid dehalogenase-like hydrolase family protein"/>
    <property type="match status" value="1"/>
</dbReference>
<dbReference type="InterPro" id="IPR006439">
    <property type="entry name" value="HAD-SF_hydro_IA"/>
</dbReference>
<dbReference type="SUPFAM" id="SSF56784">
    <property type="entry name" value="HAD-like"/>
    <property type="match status" value="1"/>
</dbReference>
<dbReference type="PANTHER" id="PTHR18901:SF38">
    <property type="entry name" value="PSEUDOURIDINE-5'-PHOSPHATASE"/>
    <property type="match status" value="1"/>
</dbReference>
<dbReference type="InterPro" id="IPR023198">
    <property type="entry name" value="PGP-like_dom2"/>
</dbReference>
<comment type="catalytic activity">
    <reaction evidence="6">
        <text>psi-UMP + H2O = pseudouridine + phosphate</text>
        <dbReference type="Rhea" id="RHEA:10944"/>
        <dbReference type="ChEBI" id="CHEBI:15377"/>
        <dbReference type="ChEBI" id="CHEBI:17802"/>
        <dbReference type="ChEBI" id="CHEBI:43474"/>
        <dbReference type="ChEBI" id="CHEBI:58380"/>
        <dbReference type="EC" id="3.1.3.96"/>
    </reaction>
</comment>
<evidence type="ECO:0000313" key="9">
    <source>
        <dbReference type="EMBL" id="KAL0819007.1"/>
    </source>
</evidence>
<dbReference type="Pfam" id="PF13419">
    <property type="entry name" value="HAD_2"/>
    <property type="match status" value="1"/>
</dbReference>
<dbReference type="Proteomes" id="UP001549921">
    <property type="component" value="Unassembled WGS sequence"/>
</dbReference>
<evidence type="ECO:0000256" key="4">
    <source>
        <dbReference type="ARBA" id="ARBA00022801"/>
    </source>
</evidence>
<dbReference type="SFLD" id="SFLDS00003">
    <property type="entry name" value="Haloacid_Dehalogenase"/>
    <property type="match status" value="1"/>
</dbReference>
<evidence type="ECO:0000256" key="3">
    <source>
        <dbReference type="ARBA" id="ARBA00022723"/>
    </source>
</evidence>
<comment type="cofactor">
    <cofactor evidence="1">
        <name>Mg(2+)</name>
        <dbReference type="ChEBI" id="CHEBI:18420"/>
    </cofactor>
</comment>
<dbReference type="EMBL" id="JBEUOH010000021">
    <property type="protein sequence ID" value="KAL0868493.1"/>
    <property type="molecule type" value="Genomic_DNA"/>
</dbReference>
<reference evidence="11 12" key="1">
    <citation type="submission" date="2024-06" db="EMBL/GenBank/DDBJ databases">
        <title>A chromosome-level genome assembly of beet webworm, Loxostege sticticalis.</title>
        <authorList>
            <person name="Zhang Y."/>
        </authorList>
    </citation>
    <scope>NUCLEOTIDE SEQUENCE [LARGE SCALE GENOMIC DNA]</scope>
    <source>
        <strain evidence="10">AQ026</strain>
        <strain evidence="9">AQ028</strain>
        <tissue evidence="9">Male pupae</tissue>
        <tissue evidence="10">Whole body</tissue>
    </source>
</reference>
<name>A0ABD0SGP0_LOXSC</name>
<dbReference type="GO" id="GO:0046872">
    <property type="term" value="F:metal ion binding"/>
    <property type="evidence" value="ECO:0007669"/>
    <property type="project" value="UniProtKB-KW"/>
</dbReference>
<evidence type="ECO:0000313" key="10">
    <source>
        <dbReference type="EMBL" id="KAL0868493.1"/>
    </source>
</evidence>
<dbReference type="EC" id="3.1.3.96" evidence="7"/>
<dbReference type="SFLD" id="SFLDG01135">
    <property type="entry name" value="C1.5.6:_HAD__Beta-PGM__Phospha"/>
    <property type="match status" value="1"/>
</dbReference>
<dbReference type="InterPro" id="IPR023214">
    <property type="entry name" value="HAD_sf"/>
</dbReference>
<gene>
    <name evidence="10" type="ORF">ABMA27_007974</name>
    <name evidence="9" type="ORF">ABMA28_008292</name>
</gene>
<evidence type="ECO:0000313" key="11">
    <source>
        <dbReference type="Proteomes" id="UP001549920"/>
    </source>
</evidence>
<dbReference type="Proteomes" id="UP001549920">
    <property type="component" value="Unassembled WGS sequence"/>
</dbReference>
<evidence type="ECO:0000256" key="5">
    <source>
        <dbReference type="ARBA" id="ARBA00022842"/>
    </source>
</evidence>
<dbReference type="SFLD" id="SFLDG01129">
    <property type="entry name" value="C1.5:_HAD__Beta-PGM__Phosphata"/>
    <property type="match status" value="1"/>
</dbReference>
<dbReference type="AlphaFoldDB" id="A0ABD0SGP0"/>
<dbReference type="PANTHER" id="PTHR18901">
    <property type="entry name" value="2-DEOXYGLUCOSE-6-PHOSPHATE PHOSPHATASE 2"/>
    <property type="match status" value="1"/>
</dbReference>
<dbReference type="NCBIfam" id="TIGR01509">
    <property type="entry name" value="HAD-SF-IA-v3"/>
    <property type="match status" value="1"/>
</dbReference>
<dbReference type="Gene3D" id="1.10.150.240">
    <property type="entry name" value="Putative phosphatase, domain 2"/>
    <property type="match status" value="1"/>
</dbReference>
<dbReference type="InterPro" id="IPR041492">
    <property type="entry name" value="HAD_2"/>
</dbReference>
<proteinExistence type="inferred from homology"/>
<dbReference type="InterPro" id="IPR036412">
    <property type="entry name" value="HAD-like_sf"/>
</dbReference>
<sequence length="228" mass="25815">MTYKPVTHVLFDMDGLILNTEELYTIGFQEVASRYGKQFTFDLKTKIMGQQSREFAGNIIDELELPMTVDEFLSETKMIFEKLFPESKIMPGVKRLIQHLHDNNIPIGLATSSSKETYDLKVVNHQELFDLLPYKTWGSSDPLVTRGKPYPDIFLVAASKFPENPEPDKCLVFEDSLNGVRAARGAGMQVVMVPDMRLDRSRTADATLVLDSVEDFQPELFGLPPFSD</sequence>
<dbReference type="EMBL" id="JBEDNZ010000021">
    <property type="protein sequence ID" value="KAL0819007.1"/>
    <property type="molecule type" value="Genomic_DNA"/>
</dbReference>
<keyword evidence="4" id="KW-0378">Hydrolase</keyword>